<feature type="repeat" description="PPR" evidence="2">
    <location>
        <begin position="324"/>
        <end position="358"/>
    </location>
</feature>
<dbReference type="GO" id="GO:0003723">
    <property type="term" value="F:RNA binding"/>
    <property type="evidence" value="ECO:0007669"/>
    <property type="project" value="InterPro"/>
</dbReference>
<protein>
    <recommendedName>
        <fullName evidence="5">Pentatricopeptide repeat-containing protein</fullName>
    </recommendedName>
</protein>
<evidence type="ECO:0000313" key="4">
    <source>
        <dbReference type="Proteomes" id="UP000886520"/>
    </source>
</evidence>
<dbReference type="SUPFAM" id="SSF48452">
    <property type="entry name" value="TPR-like"/>
    <property type="match status" value="1"/>
</dbReference>
<reference evidence="3" key="1">
    <citation type="submission" date="2021-01" db="EMBL/GenBank/DDBJ databases">
        <title>Adiantum capillus-veneris genome.</title>
        <authorList>
            <person name="Fang Y."/>
            <person name="Liao Q."/>
        </authorList>
    </citation>
    <scope>NUCLEOTIDE SEQUENCE</scope>
    <source>
        <strain evidence="3">H3</strain>
        <tissue evidence="3">Leaf</tissue>
    </source>
</reference>
<organism evidence="3 4">
    <name type="scientific">Adiantum capillus-veneris</name>
    <name type="common">Maidenhair fern</name>
    <dbReference type="NCBI Taxonomy" id="13818"/>
    <lineage>
        <taxon>Eukaryota</taxon>
        <taxon>Viridiplantae</taxon>
        <taxon>Streptophyta</taxon>
        <taxon>Embryophyta</taxon>
        <taxon>Tracheophyta</taxon>
        <taxon>Polypodiopsida</taxon>
        <taxon>Polypodiidae</taxon>
        <taxon>Polypodiales</taxon>
        <taxon>Pteridineae</taxon>
        <taxon>Pteridaceae</taxon>
        <taxon>Vittarioideae</taxon>
        <taxon>Adiantum</taxon>
    </lineage>
</organism>
<accession>A0A9D4UJ86</accession>
<dbReference type="PROSITE" id="PS51375">
    <property type="entry name" value="PPR"/>
    <property type="match status" value="4"/>
</dbReference>
<comment type="caution">
    <text evidence="3">The sequence shown here is derived from an EMBL/GenBank/DDBJ whole genome shotgun (WGS) entry which is preliminary data.</text>
</comment>
<keyword evidence="1" id="KW-0677">Repeat</keyword>
<proteinExistence type="predicted"/>
<feature type="repeat" description="PPR" evidence="2">
    <location>
        <begin position="188"/>
        <end position="222"/>
    </location>
</feature>
<evidence type="ECO:0008006" key="5">
    <source>
        <dbReference type="Google" id="ProtNLM"/>
    </source>
</evidence>
<evidence type="ECO:0000256" key="2">
    <source>
        <dbReference type="PROSITE-ProRule" id="PRU00708"/>
    </source>
</evidence>
<evidence type="ECO:0000256" key="1">
    <source>
        <dbReference type="ARBA" id="ARBA00022737"/>
    </source>
</evidence>
<dbReference type="GO" id="GO:0009451">
    <property type="term" value="P:RNA modification"/>
    <property type="evidence" value="ECO:0007669"/>
    <property type="project" value="InterPro"/>
</dbReference>
<feature type="repeat" description="PPR" evidence="2">
    <location>
        <begin position="289"/>
        <end position="323"/>
    </location>
</feature>
<feature type="repeat" description="PPR" evidence="2">
    <location>
        <begin position="87"/>
        <end position="121"/>
    </location>
</feature>
<dbReference type="AlphaFoldDB" id="A0A9D4UJ86"/>
<dbReference type="Gene3D" id="1.25.40.10">
    <property type="entry name" value="Tetratricopeptide repeat domain"/>
    <property type="match status" value="2"/>
</dbReference>
<gene>
    <name evidence="3" type="ORF">GOP47_0017244</name>
</gene>
<dbReference type="PANTHER" id="PTHR47926">
    <property type="entry name" value="PENTATRICOPEPTIDE REPEAT-CONTAINING PROTEIN"/>
    <property type="match status" value="1"/>
</dbReference>
<dbReference type="Pfam" id="PF13041">
    <property type="entry name" value="PPR_2"/>
    <property type="match status" value="3"/>
</dbReference>
<dbReference type="FunFam" id="1.25.40.10:FF:000285">
    <property type="entry name" value="Pentatricopeptide repeat-containing protein, chloroplastic"/>
    <property type="match status" value="1"/>
</dbReference>
<dbReference type="Pfam" id="PF01535">
    <property type="entry name" value="PPR"/>
    <property type="match status" value="2"/>
</dbReference>
<sequence length="395" mass="44259">MSFSDALEALQRDHVAGLPLSRHSFQPLLHDLTKAADAAGGRNLNSLIIHTSLASDSLLGDHLIRFFTAYGSLLEASIVFSSISNPTIYTWNFIISAHTSLGKGQRAIELFYEMQHSDIRPDKVIFLCILRTCSMLGLLEQGKHVHKLVREIELGSDLAIGSTLVDMYAKCGDQEQAKVVFELLKHKDVIAWNALMSGYLQHGDAPSCLKLHENFMLGGFQPDRVTFLCLLKAHGLVKSLGKCYSLHGEIVMTGLDLDLSIGTTLVDMYAKLERLEEARRVFDSLSSRNAVSWNALMSAYAQQGNSDFAFQMFDRMKADGITQHESSWNALISGFVQQGECLLALSVFEWMQREGVKPDKLWKHGRWGEGVHVFTRQRCGIVERHDRRICAAWTK</sequence>
<name>A0A9D4UJ86_ADICA</name>
<dbReference type="NCBIfam" id="TIGR00756">
    <property type="entry name" value="PPR"/>
    <property type="match status" value="3"/>
</dbReference>
<evidence type="ECO:0000313" key="3">
    <source>
        <dbReference type="EMBL" id="KAI5068899.1"/>
    </source>
</evidence>
<dbReference type="EMBL" id="JABFUD020000016">
    <property type="protein sequence ID" value="KAI5068899.1"/>
    <property type="molecule type" value="Genomic_DNA"/>
</dbReference>
<dbReference type="InterPro" id="IPR046960">
    <property type="entry name" value="PPR_At4g14850-like_plant"/>
</dbReference>
<keyword evidence="4" id="KW-1185">Reference proteome</keyword>
<dbReference type="Proteomes" id="UP000886520">
    <property type="component" value="Chromosome 16"/>
</dbReference>
<dbReference type="InterPro" id="IPR002885">
    <property type="entry name" value="PPR_rpt"/>
</dbReference>
<dbReference type="InterPro" id="IPR011990">
    <property type="entry name" value="TPR-like_helical_dom_sf"/>
</dbReference>